<dbReference type="CDD" id="cd02907">
    <property type="entry name" value="Macro_Af1521_BAL-like"/>
    <property type="match status" value="1"/>
</dbReference>
<dbReference type="Pfam" id="PF01661">
    <property type="entry name" value="Macro"/>
    <property type="match status" value="2"/>
</dbReference>
<evidence type="ECO:0000256" key="5">
    <source>
        <dbReference type="ARBA" id="ARBA00023242"/>
    </source>
</evidence>
<keyword evidence="4 7" id="KW-0520">NAD</keyword>
<dbReference type="Gene3D" id="3.90.228.10">
    <property type="match status" value="1"/>
</dbReference>
<dbReference type="Gene3D" id="3.40.220.10">
    <property type="entry name" value="Leucine Aminopeptidase, subunit E, domain 1"/>
    <property type="match status" value="2"/>
</dbReference>
<dbReference type="SUPFAM" id="SSF56399">
    <property type="entry name" value="ADP-ribosylation"/>
    <property type="match status" value="1"/>
</dbReference>
<keyword evidence="5" id="KW-0539">Nucleus</keyword>
<dbReference type="PROSITE" id="PS51059">
    <property type="entry name" value="PARP_CATALYTIC"/>
    <property type="match status" value="1"/>
</dbReference>
<reference evidence="11" key="2">
    <citation type="submission" date="2025-09" db="UniProtKB">
        <authorList>
            <consortium name="Ensembl"/>
        </authorList>
    </citation>
    <scope>IDENTIFICATION</scope>
</reference>
<dbReference type="STRING" id="30732.ENSOMEP00000008550"/>
<evidence type="ECO:0000256" key="7">
    <source>
        <dbReference type="RuleBase" id="RU362114"/>
    </source>
</evidence>
<dbReference type="PANTHER" id="PTHR14453:SF70">
    <property type="entry name" value="PROTEIN MONO-ADP-RIBOSYLTRANSFERASE PARP9"/>
    <property type="match status" value="1"/>
</dbReference>
<evidence type="ECO:0000259" key="9">
    <source>
        <dbReference type="PROSITE" id="PS51059"/>
    </source>
</evidence>
<comment type="similarity">
    <text evidence="6">Belongs to the ARTD/PARP family.</text>
</comment>
<dbReference type="GeneID" id="112155095"/>
<dbReference type="GO" id="GO:0005737">
    <property type="term" value="C:cytoplasm"/>
    <property type="evidence" value="ECO:0007669"/>
    <property type="project" value="TreeGrafter"/>
</dbReference>
<dbReference type="GeneTree" id="ENSGT00940000158837"/>
<comment type="subcellular location">
    <subcellularLocation>
        <location evidence="1">Nucleus</location>
    </subcellularLocation>
</comment>
<organism evidence="11 12">
    <name type="scientific">Oryzias melastigma</name>
    <name type="common">Marine medaka</name>
    <dbReference type="NCBI Taxonomy" id="30732"/>
    <lineage>
        <taxon>Eukaryota</taxon>
        <taxon>Metazoa</taxon>
        <taxon>Chordata</taxon>
        <taxon>Craniata</taxon>
        <taxon>Vertebrata</taxon>
        <taxon>Euteleostomi</taxon>
        <taxon>Actinopterygii</taxon>
        <taxon>Neopterygii</taxon>
        <taxon>Teleostei</taxon>
        <taxon>Neoteleostei</taxon>
        <taxon>Acanthomorphata</taxon>
        <taxon>Ovalentaria</taxon>
        <taxon>Atherinomorphae</taxon>
        <taxon>Beloniformes</taxon>
        <taxon>Adrianichthyidae</taxon>
        <taxon>Oryziinae</taxon>
        <taxon>Oryzias</taxon>
    </lineage>
</organism>
<dbReference type="PaxDb" id="30732-ENSOMEP00000008550"/>
<feature type="domain" description="Macro" evidence="10">
    <location>
        <begin position="268"/>
        <end position="447"/>
    </location>
</feature>
<keyword evidence="3 7" id="KW-0808">Transferase</keyword>
<evidence type="ECO:0000256" key="1">
    <source>
        <dbReference type="ARBA" id="ARBA00004123"/>
    </source>
</evidence>
<feature type="domain" description="Macro" evidence="10">
    <location>
        <begin position="56"/>
        <end position="249"/>
    </location>
</feature>
<feature type="domain" description="PARP catalytic" evidence="9">
    <location>
        <begin position="574"/>
        <end position="764"/>
    </location>
</feature>
<dbReference type="InterPro" id="IPR012317">
    <property type="entry name" value="Poly(ADP-ribose)pol_cat_dom"/>
</dbReference>
<dbReference type="SMART" id="SM00506">
    <property type="entry name" value="A1pp"/>
    <property type="match status" value="2"/>
</dbReference>
<evidence type="ECO:0000256" key="8">
    <source>
        <dbReference type="SAM" id="MobiDB-lite"/>
    </source>
</evidence>
<dbReference type="PROSITE" id="PS51154">
    <property type="entry name" value="MACRO"/>
    <property type="match status" value="2"/>
</dbReference>
<dbReference type="KEGG" id="oml:112155095"/>
<feature type="region of interest" description="Disordered" evidence="8">
    <location>
        <begin position="446"/>
        <end position="468"/>
    </location>
</feature>
<dbReference type="Ensembl" id="ENSOMET00000002255.1">
    <property type="protein sequence ID" value="ENSOMEP00000008550.1"/>
    <property type="gene ID" value="ENSOMEG00000009798.1"/>
</dbReference>
<sequence>MEDKVEIPLQEFPFVQRYTKELSDIIYTKFGCLVLFEGVDGDFSSTKHRRAPLKPEKRFEQTLRSGVKVSVWKADLSCFKEADAVVNAANTSLSHGGGLAQALSDAGGPKIQQESRDHIDKYGPLKTGDAVVMSAGLLPCKKIIHAVGPDLPIKPSTYQVDKAKPYLKKAIENILKKVAEEHLSSVAIPAISSGLFNYPLSDCAQTIVSTVKDYYDNQSHGKHRPKEVFFVNNDEPTVSEMEHACRKIPWSGPPSYSQAAAHNTRSATKGSDTTVQIGQVTLTLKMDLIQDQRTDVIVNTASEKRELSIGAVSKALLNKAGDEMQKEIKWANKNKHIVSTKAYKLKCREVYHTFCVEKSRTDSQQIFYESITECLWTAASSRYESISFPAIGTGNLGFSESEAASIMLNAVTQFAPYCPKSLAVYFVIYPSDHKVFQAFKDQMKNTQQQSPKPNYEHAVQSRNFSPSRREPRIILQGPSRESVREAEKWLKDLFYSSKKIIIYNNFILHFGNKDFNLLSRWNKDGVSIEEILSQGHACIVINSKSEENLFSTVVNVEALLCQVQNDFVSEEERELELHSCSKGHSRRQQVDHGSKEFSERYSAFRDQPLRVVKVERVENRALEVMFNMKKDQMSLSTSQTMFQCISAQFCDMICKIGFHAECAPPEDTFYGEGIYFTNSIQEALDLWKSRMEEYVYFVEAQVLTGKPTKGKQGMILPPPVGTDSDKLYDSVYGGSGTAVIFSGYQALPKYIITCKRSGNFSSRF</sequence>
<evidence type="ECO:0000256" key="3">
    <source>
        <dbReference type="ARBA" id="ARBA00022679"/>
    </source>
</evidence>
<dbReference type="EC" id="2.4.2.-" evidence="7"/>
<evidence type="ECO:0000256" key="2">
    <source>
        <dbReference type="ARBA" id="ARBA00022676"/>
    </source>
</evidence>
<dbReference type="Pfam" id="PF00644">
    <property type="entry name" value="PARP"/>
    <property type="match status" value="1"/>
</dbReference>
<evidence type="ECO:0000313" key="11">
    <source>
        <dbReference type="Ensembl" id="ENSOMEP00000008550.1"/>
    </source>
</evidence>
<evidence type="ECO:0000313" key="12">
    <source>
        <dbReference type="Proteomes" id="UP000261560"/>
    </source>
</evidence>
<dbReference type="OMA" id="CTQIIVE"/>
<accession>A0A3B3BSL9</accession>
<dbReference type="InterPro" id="IPR043472">
    <property type="entry name" value="Macro_dom-like"/>
</dbReference>
<evidence type="ECO:0000256" key="6">
    <source>
        <dbReference type="ARBA" id="ARBA00024347"/>
    </source>
</evidence>
<dbReference type="AlphaFoldDB" id="A0A3B3BSL9"/>
<dbReference type="CTD" id="83666"/>
<reference evidence="11" key="1">
    <citation type="submission" date="2025-08" db="UniProtKB">
        <authorList>
            <consortium name="Ensembl"/>
        </authorList>
    </citation>
    <scope>IDENTIFICATION</scope>
</reference>
<proteinExistence type="inferred from homology"/>
<dbReference type="GO" id="GO:0044389">
    <property type="term" value="F:ubiquitin-like protein ligase binding"/>
    <property type="evidence" value="ECO:0007669"/>
    <property type="project" value="TreeGrafter"/>
</dbReference>
<dbReference type="PANTHER" id="PTHR14453">
    <property type="entry name" value="PARP/ZINC FINGER CCCH TYPE DOMAIN CONTAINING PROTEIN"/>
    <property type="match status" value="1"/>
</dbReference>
<dbReference type="GO" id="GO:0005634">
    <property type="term" value="C:nucleus"/>
    <property type="evidence" value="ECO:0007669"/>
    <property type="project" value="UniProtKB-SubCell"/>
</dbReference>
<keyword evidence="12" id="KW-1185">Reference proteome</keyword>
<dbReference type="OrthoDB" id="6133115at2759"/>
<dbReference type="GO" id="GO:0003714">
    <property type="term" value="F:transcription corepressor activity"/>
    <property type="evidence" value="ECO:0007669"/>
    <property type="project" value="TreeGrafter"/>
</dbReference>
<dbReference type="GO" id="GO:0003950">
    <property type="term" value="F:NAD+ poly-ADP-ribosyltransferase activity"/>
    <property type="evidence" value="ECO:0007669"/>
    <property type="project" value="UniProtKB-UniRule"/>
</dbReference>
<dbReference type="SUPFAM" id="SSF52949">
    <property type="entry name" value="Macro domain-like"/>
    <property type="match status" value="2"/>
</dbReference>
<evidence type="ECO:0000259" key="10">
    <source>
        <dbReference type="PROSITE" id="PS51154"/>
    </source>
</evidence>
<dbReference type="GO" id="GO:0070212">
    <property type="term" value="P:protein poly-ADP-ribosylation"/>
    <property type="evidence" value="ECO:0007669"/>
    <property type="project" value="TreeGrafter"/>
</dbReference>
<dbReference type="Proteomes" id="UP000261560">
    <property type="component" value="Unplaced"/>
</dbReference>
<dbReference type="GO" id="GO:0010629">
    <property type="term" value="P:negative regulation of gene expression"/>
    <property type="evidence" value="ECO:0007669"/>
    <property type="project" value="TreeGrafter"/>
</dbReference>
<name>A0A3B3BSL9_ORYME</name>
<dbReference type="InterPro" id="IPR002589">
    <property type="entry name" value="Macro_dom"/>
</dbReference>
<evidence type="ECO:0000256" key="4">
    <source>
        <dbReference type="ARBA" id="ARBA00023027"/>
    </source>
</evidence>
<dbReference type="GO" id="GO:0060335">
    <property type="term" value="P:positive regulation of type II interferon-mediated signaling pathway"/>
    <property type="evidence" value="ECO:0007669"/>
    <property type="project" value="TreeGrafter"/>
</dbReference>
<dbReference type="InterPro" id="IPR052056">
    <property type="entry name" value="Mono-ARTD/PARP"/>
</dbReference>
<dbReference type="GO" id="GO:1990404">
    <property type="term" value="F:NAD+-protein mono-ADP-ribosyltransferase activity"/>
    <property type="evidence" value="ECO:0007669"/>
    <property type="project" value="TreeGrafter"/>
</dbReference>
<keyword evidence="2 7" id="KW-0328">Glycosyltransferase</keyword>
<protein>
    <recommendedName>
        <fullName evidence="7">Poly [ADP-ribose] polymerase</fullName>
        <shortName evidence="7">PARP</shortName>
        <ecNumber evidence="7">2.4.2.-</ecNumber>
    </recommendedName>
</protein>
<dbReference type="RefSeq" id="XP_024142298.1">
    <property type="nucleotide sequence ID" value="XM_024286530.2"/>
</dbReference>